<keyword evidence="4" id="KW-1185">Reference proteome</keyword>
<name>A0AAN9YHE4_9PEZI</name>
<dbReference type="PANTHER" id="PTHR46411">
    <property type="entry name" value="FAMILY ATPASE, PUTATIVE-RELATED"/>
    <property type="match status" value="1"/>
</dbReference>
<feature type="domain" description="DUF7025" evidence="2">
    <location>
        <begin position="343"/>
        <end position="435"/>
    </location>
</feature>
<evidence type="ECO:0000259" key="2">
    <source>
        <dbReference type="Pfam" id="PF22942"/>
    </source>
</evidence>
<reference evidence="3 4" key="1">
    <citation type="journal article" date="2023" name="PLoS ONE">
        <title>Cytospora paraplurivora sp. nov. isolated from orchards with fruit tree decline syndrome in Ontario, Canada.</title>
        <authorList>
            <person name="Ilyukhin E."/>
            <person name="Nguyen H.D.T."/>
            <person name="Castle A.J."/>
            <person name="Ellouze W."/>
        </authorList>
    </citation>
    <scope>NUCLEOTIDE SEQUENCE [LARGE SCALE GENOMIC DNA]</scope>
    <source>
        <strain evidence="3 4">FDS-564</strain>
    </source>
</reference>
<sequence>MLRSMNTEMEEPRTTPRNSAVDFEPQSPENADRETPLETPVQMPIIDVTSDPACVNSTKTDRTEAQAGGADSSKGPKTSSTNDEPPDGASSAPLWCPVTLRSHASLVEWGISYCDSCKQNLTPPEKKLAEENKDEKKEDKDEVKEEIHKKDQDIVYKIKFLDEEGFIISVNTWHEQLDLDRERQSITKVGYVKPIIEVISVVRTDIAENDHSWNDRDGLFQDIIKDPNVTVDHGGREIVVNSRPILTALRRIITYYPGLQLIGQSFTLEPPYCVYYHHMEDIRAYQLTWSGADGHETRQKHPMEKRKGFMQCNEETYNHLNMLRDIMEHQELETVTEEIARYRRSPPVATYRMLWLLLKPGTTVYANLGGSLAACVISSVSFKVVVGKPPEKYRVNLWYLDFDGVKLGRCKCSIDVKPFDGEREITHLDVIPSKCYDIEDGGELRRRLVARGEKYFSLLSGAQVDYEGETLGDQRRWVCEIPTYAQVFFRVCSAELKLVGFRSRAA</sequence>
<accession>A0AAN9YHE4</accession>
<dbReference type="EMBL" id="JAJSPL020000015">
    <property type="protein sequence ID" value="KAK7742341.1"/>
    <property type="molecule type" value="Genomic_DNA"/>
</dbReference>
<dbReference type="InterPro" id="IPR054289">
    <property type="entry name" value="DUF7025"/>
</dbReference>
<evidence type="ECO:0000256" key="1">
    <source>
        <dbReference type="SAM" id="MobiDB-lite"/>
    </source>
</evidence>
<dbReference type="Proteomes" id="UP001320245">
    <property type="component" value="Unassembled WGS sequence"/>
</dbReference>
<dbReference type="AlphaFoldDB" id="A0AAN9YHE4"/>
<evidence type="ECO:0000313" key="4">
    <source>
        <dbReference type="Proteomes" id="UP001320245"/>
    </source>
</evidence>
<evidence type="ECO:0000313" key="3">
    <source>
        <dbReference type="EMBL" id="KAK7742341.1"/>
    </source>
</evidence>
<gene>
    <name evidence="3" type="ORF">SLS53_004486</name>
</gene>
<dbReference type="PANTHER" id="PTHR46411:SF4">
    <property type="entry name" value="AAA+ ATPASE DOMAIN-CONTAINING PROTEIN"/>
    <property type="match status" value="1"/>
</dbReference>
<proteinExistence type="predicted"/>
<feature type="region of interest" description="Disordered" evidence="1">
    <location>
        <begin position="1"/>
        <end position="92"/>
    </location>
</feature>
<protein>
    <recommendedName>
        <fullName evidence="2">DUF7025 domain-containing protein</fullName>
    </recommendedName>
</protein>
<dbReference type="Pfam" id="PF22942">
    <property type="entry name" value="DUF7025"/>
    <property type="match status" value="1"/>
</dbReference>
<organism evidence="3 4">
    <name type="scientific">Cytospora paraplurivora</name>
    <dbReference type="NCBI Taxonomy" id="2898453"/>
    <lineage>
        <taxon>Eukaryota</taxon>
        <taxon>Fungi</taxon>
        <taxon>Dikarya</taxon>
        <taxon>Ascomycota</taxon>
        <taxon>Pezizomycotina</taxon>
        <taxon>Sordariomycetes</taxon>
        <taxon>Sordariomycetidae</taxon>
        <taxon>Diaporthales</taxon>
        <taxon>Cytosporaceae</taxon>
        <taxon>Cytospora</taxon>
    </lineage>
</organism>
<feature type="region of interest" description="Disordered" evidence="1">
    <location>
        <begin position="125"/>
        <end position="146"/>
    </location>
</feature>
<comment type="caution">
    <text evidence="3">The sequence shown here is derived from an EMBL/GenBank/DDBJ whole genome shotgun (WGS) entry which is preliminary data.</text>
</comment>